<gene>
    <name evidence="2" type="ORF">LTR09_005172</name>
</gene>
<reference evidence="2" key="1">
    <citation type="submission" date="2023-04" db="EMBL/GenBank/DDBJ databases">
        <title>Black Yeasts Isolated from many extreme environments.</title>
        <authorList>
            <person name="Coleine C."/>
            <person name="Stajich J.E."/>
            <person name="Selbmann L."/>
        </authorList>
    </citation>
    <scope>NUCLEOTIDE SEQUENCE</scope>
    <source>
        <strain evidence="2">CCFEE 5312</strain>
    </source>
</reference>
<dbReference type="EMBL" id="JAWDJX010000014">
    <property type="protein sequence ID" value="KAK3053892.1"/>
    <property type="molecule type" value="Genomic_DNA"/>
</dbReference>
<evidence type="ECO:0000313" key="3">
    <source>
        <dbReference type="Proteomes" id="UP001271007"/>
    </source>
</evidence>
<name>A0AAJ0GDS0_9PEZI</name>
<evidence type="ECO:0000256" key="1">
    <source>
        <dbReference type="SAM" id="MobiDB-lite"/>
    </source>
</evidence>
<organism evidence="2 3">
    <name type="scientific">Extremus antarcticus</name>
    <dbReference type="NCBI Taxonomy" id="702011"/>
    <lineage>
        <taxon>Eukaryota</taxon>
        <taxon>Fungi</taxon>
        <taxon>Dikarya</taxon>
        <taxon>Ascomycota</taxon>
        <taxon>Pezizomycotina</taxon>
        <taxon>Dothideomycetes</taxon>
        <taxon>Dothideomycetidae</taxon>
        <taxon>Mycosphaerellales</taxon>
        <taxon>Extremaceae</taxon>
        <taxon>Extremus</taxon>
    </lineage>
</organism>
<dbReference type="PANTHER" id="PTHR37540:SF9">
    <property type="entry name" value="ZN(2)-C6 FUNGAL-TYPE DOMAIN-CONTAINING PROTEIN"/>
    <property type="match status" value="1"/>
</dbReference>
<dbReference type="Pfam" id="PF11951">
    <property type="entry name" value="Fungal_trans_2"/>
    <property type="match status" value="1"/>
</dbReference>
<dbReference type="InterPro" id="IPR021858">
    <property type="entry name" value="Fun_TF"/>
</dbReference>
<dbReference type="AlphaFoldDB" id="A0AAJ0GDS0"/>
<dbReference type="Proteomes" id="UP001271007">
    <property type="component" value="Unassembled WGS sequence"/>
</dbReference>
<feature type="region of interest" description="Disordered" evidence="1">
    <location>
        <begin position="40"/>
        <end position="62"/>
    </location>
</feature>
<keyword evidence="3" id="KW-1185">Reference proteome</keyword>
<dbReference type="PANTHER" id="PTHR37540">
    <property type="entry name" value="TRANSCRIPTION FACTOR (ACR-2), PUTATIVE-RELATED-RELATED"/>
    <property type="match status" value="1"/>
</dbReference>
<evidence type="ECO:0000313" key="2">
    <source>
        <dbReference type="EMBL" id="KAK3053892.1"/>
    </source>
</evidence>
<protein>
    <submittedName>
        <fullName evidence="2">Uncharacterized protein</fullName>
    </submittedName>
</protein>
<proteinExistence type="predicted"/>
<accession>A0AAJ0GDS0</accession>
<sequence length="478" mass="53874">MSTAISSSQSTTFRFVVNADADRNRNRKLIRSHVMLGKNVGKTMRNRKPSNDPSESRGSDACGVVQPWPSQAVISNPETTIQRPLGDELACFTFPCKTELSERRLIHHAMYYQLQVLYPKEFCLEHGPMRAQWFEYIQRSEAFFHCSLVLATITIDALLGKPMRSVQALKYLANTYSCVNQDLQQHSTPSESTYAVIVSLAVHGNLTDNLGVSRVHLEALKVMLDLRGGIEAFSSNWMLWHKICRVDIDRTLHEGCDTVFYRHDLPARALSSTLLLPQSAKLDEYLNGPVATSLQLQRIMEDINLFCRLLNQNPLRFGMQPAAFQNTLIIFAYRSIQFCPLAGEPPENGLDYALHTALLGFVTTILFEYGRMHVHAYDLLANRLRTAISGLTTSITLEQQSALLWVLFVGGISVCGRDDEGWLFPSIRSCLSSLDVKTWDSTRAIIEQLPWIRVAHDMQGRKLWQAVTAAGDHDKLCP</sequence>
<comment type="caution">
    <text evidence="2">The sequence shown here is derived from an EMBL/GenBank/DDBJ whole genome shotgun (WGS) entry which is preliminary data.</text>
</comment>